<proteinExistence type="predicted"/>
<evidence type="ECO:0000313" key="3">
    <source>
        <dbReference type="Proteomes" id="UP000266673"/>
    </source>
</evidence>
<gene>
    <name evidence="2" type="ORF">C2G38_2124709</name>
</gene>
<sequence length="72" mass="8046">MILLSMSCDLACPLLACLLGVCPLGHIHAPVPPILHVTNYSRHQIISNEDNAFNKTKTIIILHIRMCTLRQK</sequence>
<dbReference type="AlphaFoldDB" id="A0A397TXC7"/>
<keyword evidence="1" id="KW-0732">Signal</keyword>
<evidence type="ECO:0008006" key="4">
    <source>
        <dbReference type="Google" id="ProtNLM"/>
    </source>
</evidence>
<name>A0A397TXC7_9GLOM</name>
<feature type="non-terminal residue" evidence="2">
    <location>
        <position position="72"/>
    </location>
</feature>
<feature type="signal peptide" evidence="1">
    <location>
        <begin position="1"/>
        <end position="16"/>
    </location>
</feature>
<reference evidence="2 3" key="1">
    <citation type="submission" date="2018-06" db="EMBL/GenBank/DDBJ databases">
        <title>Comparative genomics reveals the genomic features of Rhizophagus irregularis, R. cerebriforme, R. diaphanum and Gigaspora rosea, and their symbiotic lifestyle signature.</title>
        <authorList>
            <person name="Morin E."/>
            <person name="San Clemente H."/>
            <person name="Chen E.C.H."/>
            <person name="De La Providencia I."/>
            <person name="Hainaut M."/>
            <person name="Kuo A."/>
            <person name="Kohler A."/>
            <person name="Murat C."/>
            <person name="Tang N."/>
            <person name="Roy S."/>
            <person name="Loubradou J."/>
            <person name="Henrissat B."/>
            <person name="Grigoriev I.V."/>
            <person name="Corradi N."/>
            <person name="Roux C."/>
            <person name="Martin F.M."/>
        </authorList>
    </citation>
    <scope>NUCLEOTIDE SEQUENCE [LARGE SCALE GENOMIC DNA]</scope>
    <source>
        <strain evidence="2 3">DAOM 194757</strain>
    </source>
</reference>
<protein>
    <recommendedName>
        <fullName evidence="4">Secreted protein</fullName>
    </recommendedName>
</protein>
<evidence type="ECO:0000256" key="1">
    <source>
        <dbReference type="SAM" id="SignalP"/>
    </source>
</evidence>
<organism evidence="2 3">
    <name type="scientific">Gigaspora rosea</name>
    <dbReference type="NCBI Taxonomy" id="44941"/>
    <lineage>
        <taxon>Eukaryota</taxon>
        <taxon>Fungi</taxon>
        <taxon>Fungi incertae sedis</taxon>
        <taxon>Mucoromycota</taxon>
        <taxon>Glomeromycotina</taxon>
        <taxon>Glomeromycetes</taxon>
        <taxon>Diversisporales</taxon>
        <taxon>Gigasporaceae</taxon>
        <taxon>Gigaspora</taxon>
    </lineage>
</organism>
<dbReference type="EMBL" id="QKWP01002618">
    <property type="protein sequence ID" value="RIB02700.1"/>
    <property type="molecule type" value="Genomic_DNA"/>
</dbReference>
<dbReference type="Proteomes" id="UP000266673">
    <property type="component" value="Unassembled WGS sequence"/>
</dbReference>
<feature type="chain" id="PRO_5017412318" description="Secreted protein" evidence="1">
    <location>
        <begin position="17"/>
        <end position="72"/>
    </location>
</feature>
<comment type="caution">
    <text evidence="2">The sequence shown here is derived from an EMBL/GenBank/DDBJ whole genome shotgun (WGS) entry which is preliminary data.</text>
</comment>
<accession>A0A397TXC7</accession>
<evidence type="ECO:0000313" key="2">
    <source>
        <dbReference type="EMBL" id="RIB02700.1"/>
    </source>
</evidence>
<keyword evidence="3" id="KW-1185">Reference proteome</keyword>